<keyword evidence="3" id="KW-1133">Transmembrane helix</keyword>
<feature type="transmembrane region" description="Helical" evidence="3">
    <location>
        <begin position="938"/>
        <end position="959"/>
    </location>
</feature>
<dbReference type="SMART" id="SM00487">
    <property type="entry name" value="DEXDc"/>
    <property type="match status" value="1"/>
</dbReference>
<keyword evidence="1" id="KW-0175">Coiled coil</keyword>
<dbReference type="InterPro" id="IPR043502">
    <property type="entry name" value="DNA/RNA_pol_sf"/>
</dbReference>
<evidence type="ECO:0000256" key="3">
    <source>
        <dbReference type="SAM" id="Phobius"/>
    </source>
</evidence>
<accession>A0A2V0RLR7</accession>
<dbReference type="SUPFAM" id="SSF52540">
    <property type="entry name" value="P-loop containing nucleoside triphosphate hydrolases"/>
    <property type="match status" value="1"/>
</dbReference>
<feature type="coiled-coil region" evidence="1">
    <location>
        <begin position="738"/>
        <end position="795"/>
    </location>
</feature>
<comment type="caution">
    <text evidence="5">The sequence shown here is derived from an EMBL/GenBank/DDBJ whole genome shotgun (WGS) entry which is preliminary data.</text>
</comment>
<dbReference type="InterPro" id="IPR027417">
    <property type="entry name" value="P-loop_NTPase"/>
</dbReference>
<feature type="transmembrane region" description="Helical" evidence="3">
    <location>
        <begin position="966"/>
        <end position="986"/>
    </location>
</feature>
<proteinExistence type="predicted"/>
<feature type="region of interest" description="Disordered" evidence="2">
    <location>
        <begin position="855"/>
        <end position="878"/>
    </location>
</feature>
<feature type="transmembrane region" description="Helical" evidence="3">
    <location>
        <begin position="1823"/>
        <end position="1842"/>
    </location>
</feature>
<feature type="coiled-coil region" evidence="1">
    <location>
        <begin position="517"/>
        <end position="574"/>
    </location>
</feature>
<evidence type="ECO:0000313" key="5">
    <source>
        <dbReference type="EMBL" id="GBH22782.1"/>
    </source>
</evidence>
<feature type="domain" description="Helicase ATP-binding" evidence="4">
    <location>
        <begin position="3540"/>
        <end position="3687"/>
    </location>
</feature>
<evidence type="ECO:0000259" key="4">
    <source>
        <dbReference type="PROSITE" id="PS51192"/>
    </source>
</evidence>
<feature type="transmembrane region" description="Helical" evidence="3">
    <location>
        <begin position="2081"/>
        <end position="2108"/>
    </location>
</feature>
<feature type="region of interest" description="Disordered" evidence="2">
    <location>
        <begin position="1"/>
        <end position="31"/>
    </location>
</feature>
<dbReference type="PROSITE" id="PS51192">
    <property type="entry name" value="HELICASE_ATP_BIND_1"/>
    <property type="match status" value="1"/>
</dbReference>
<dbReference type="EMBL" id="BDQE01000079">
    <property type="protein sequence ID" value="GBH22782.1"/>
    <property type="molecule type" value="Genomic_RNA"/>
</dbReference>
<dbReference type="SUPFAM" id="SSF56672">
    <property type="entry name" value="DNA/RNA polymerases"/>
    <property type="match status" value="1"/>
</dbReference>
<sequence>MGDQNKSAKQCEDRKVAGSQSGSSDVKVRPTPGHLLCRQAEGSSRQHLVQMKRDEFYGTKQAEPRIEPRQGNFLEVPKFTTTTTVLGPWIPENQQGTIVETRHGYVMYVTHKAALAAVSSGKAGFQVCGSISDFAIEDLDETQKPFVVVEFREVGPKHFPVYVIVDRRGSHLANAIGRWVPLPKTWMDFSAATFDLYNNRRNLIFEGLLDIPLLFSNGSFANVVLSLNLGERTPVDGMQTLPKEMVGEICHLALGGLRYHEFLTMFGGYDQESSLLEAFSRNVRNKAQPNSCLVVGPSGAGKSTFVKRAGNPRILDGDKFVGWFHSDPELPHDRDLSDCGLVRRYRLGWALATTRIAVLVHSENKDCLDLWDAVCLKKCFYKPTFLHYVATSQSLGATPYQKGALRRYDAMRRCVEAYGWMEVNTSKDVESWLASEGYPTVNSSHENPSPPCSPPSWDEEAMTDGSKRKPFGFFDRLNTGETCDQEEMPAFESLFSDAEGHFAMLGGLHQDVVTARREAEEAAATLLAERAERYELQAACERAKSECSAQSLQLTNARASMAELEKERADIGTKLDIVLLDQQETTRKLEELGVVTPDAKLTSVVDVLRDTFSSHRAEIKELGAKQKTTLREVEQKLADSERRASEAHKEFEKSNQALATLSATASAEKGGCLNQIAELRSACEVARVKAGTADTNLMEAQRKLEAAKTAFGGLGIELDGVPPPEWSLQIDAFLAKSKEQQALEKERLLEQNETAKETAFRLEATIRQKDTAINEARLEAKRLAIEANKSNLDRQHLVEQIRLQRAELEKQPRRAEAMSTYANELTAQIRRQEGQISELTNHIRSANISVSAPMRPRETVHPERRSGHQGLQQFSDGDEKESGEKLVWFLGNVVIGISAGVLEELIRVYDTTPFRLATPTVLAMLEMGMWAVNSEYKAVAYAAAGHSFLALLAHFAWVWVSVVTHVIVNVLAMILQVNFLSTPLYWPAPYLLANPLFTIPSAVANWLGELLARTRGAKRRYSRRVSLINTAAIRGLQKSQKVGYSVGKAAAEEREVLTPGVIPLKDHLVPPRSGAPDQNTSRKEAFHPREGHFISTIYNYCGEMTGVTEERVACSKSFRIKLLSFERRLDESAGQASLSRYEAYLQKIRDGGGLAMTPIALAAVARCGHSCSYNAGAESVHKDLSTLGEDGHFSWASSRIHRQNEEHYGIRCGIHHSWLPHQWSPEAMATIFGGGQVSPVILEMAFEVGLELNRLLRETVKEGELIAVTSADSKYLKAKHPRWQGMAYTLLLVPDDDTMQHVKSDDPKLIILKVPVYVSMRSLAHWRGLIPQLARPGYDFMVFNADVGHLWFVARPLIEKYRKDCNKFSVCCWAHLPINMSCFFWKGGDTTGLAGNLYAFEALGFVYGSDEIVHLAFGDVVAVYNLPGQRGALLGRSQEVDLPVKTHAIITDGTKEIRIDSNRYDRFLQNVLANQDLASLAPPPYDPKVVSLKTPLGSENGSLAVLTAVEYDQLAWPAGNLYDAGNKSLQELVGPVFLFCFGTEGDVRPVVYGGSVLASYGFQVIVVKLLDETEALTVLEAAENSNSVESIPAYMRAMRRVSSCDAVHFCSTNLSSVNAIRYSLSPPPDVVFPTRAGIGPVLDWVKTLFDSLQEADFFVSCYRRDNHVPRGTGEGQKVTTKKNLGVYEVGLRLGSSNTEIPREYRAVRIIPRGDDLKEFPKYKTVICHGGAGTVQTAAACGCRVLVISDKVDRRYRLKTDAGRGVDASGDETRWLLPLMLIDPRLFRMYTWAACSRPGGPFFYTWRMAKAWFAGLCFAWKMQALITTFNIIYAVWVAAGLLVRSNWGFDPTSTLLLCLMPQHWGHAARWSLVSLSYLLLHALSKQLGVHWLWAVIGPTWRALGVINNKSFIPCVSIFGLPGILVTQIVSWLGPRLLIGIQIVSCTFLRAWRTRDLVGAPHGIYIEFWYTRNLGLFPIIHGRLIDKKRGLVYEGRHVADANLGAKFEAVRGKYDDSCERDKTRASFLFATSVTPERFDSAKLERHPYQPWWNCIAILIHFFTEREFTELGWLPLLVCMGMMIYATALVGFGILLLATVYVIVICVTWVFSLDVPEVLAEQGIGEGLLGLLDPRGYPGIGLQFQRVTLNVTRSLAYFGVVEEMVESVKYLDLAISDQHLRSRIDDLGLSFRGSLGVEAWKSVAGDYASRMIASYKTFNSVVDRDAFNAAVEDMKEKFTRDNFGSTAWSAYVRDKLERLATVAGQATSVAFDKWVSTTAQESLREDDGALETKISNFEAVWPVTRRFGSDYLRALDGFRSGIAETHDETIVHQVLDRLKPVALKTLLREGVSPLVRQEIGLMQAWRDRGVPDKTRNDDFKFRLEARVKDAVLGIELELLLKVAGKGFSQPIRKEILERDPGLSEPAPPGVAFDLVMQYLAMTGHPNGLGVTPENLAVIQNLLLSATDEDKGFAELLLRTSQSGAGSENYEKLLQAREEGSMSFDGDSRIVISQLGALVEMAKRAGFEENNAYEAALHTAKLYLESKELEADTRARDRAAILEEIQLRHRRGRPPTAGETLVQWWIRLEQYAAGQPFLMEILGVVATLITNARQLVFQYAVELLDAMLGALLKLKAKRELDAFDTVMKFAVDAADILGSRLRVRPKVVWAPLYRRQGKPLSRAEQLALEIHGPVGDAKGYKEDLDATISLLEKHYAGDDDMPELLRSYVRPAFRPRTAFGTAREFEGVENAPDLLDPGGILEARVASYAARGVKQGLDGVYLANEDSNLQSLSRYEPSGFVSDPGVEALVLRCAEALYNQYPELFKAPRMSTPEAVAAYIEKRYSPGIPFIGRYSTRAAMFNAGWGKAIIEASKECLRTGFYPQIQNHAFPKMQVVDKGKLFAGKPVRTVVAQDLLTTFLDQALFLERSKRPASVEAGIASGRPLTEAGMRDFFEAVVSHQRFFKADEREYDSRTPPSIMAGLVRLAELGFDGTANAEAKKAWTATRYLRLQQSYITELEGGQILRKRRGGSTGQALTSWDNTMGVKLKAMAAWAIATGREPEKFFDFNTFINMSDDNMWGTSDDSLDPRDLVMIYEQFFGGELEIESHNNLDELMFLGKMIEPGAKHAADYEEVGAPVPRFSIRADVSNLLMRRSAFTTRVAGFREEQHMRARLQRTVGHALLCAHNRSLYHEMANEWMEDARIYLLRSKGEGLFDIICDRDGHIVAAQLRDDIRPASRADATRLNFLRKAGRLLGYFDVIRAELNEVELAKLDARHAKIMKLQKPSALGEYSRIILGTARNVISIGTPQWAMSLASEPDVETGIVPFYVPDFRAELFVYLSLVAEVDNEDEITTSLLMSRAKEAPYRYVLDIPGFMYYKNTIEGAAKLSTVTFEEAQNYVVAVTLFYVMFNSVTEAVASKYDWANAVLEAYNVVTLDLPRIYSVTNTVFWHMKGRSSVGVSSLQPRDPYLHVKQASRVAAFLVRHLMPSSNVPAQWKDWTAELLDKGARFLAFGPARKLTMDVSKNMTRLAEWRSVGEVFLESLKTDKPYEILRSATGTGKSREFIAALYHSTAGQSCHRVWLVVPRNILKNNYNNPDIPDQDIVKIDRDTVVQGQRLVISTYGALLSRLNKLDSSEWILACDEFHEGTTEQVAVEFLTRSFKRVFISATPRMKLFPHLQKVLVSPVASKYKVEYVPLQGDVFALFQEARRLHPERVGRALVIQPSIREAQETQLKMQATGYETHIVSKFHPIAPPTGVLIATQVVDSGLTISPPPSIVICDKEAIITDRGITQRAVVSASTLTQRAGRTGRLGDGLCYHHPDAGQGPEQEPYPPMGLYLSQKPLHEHFKRLHQIVETIGPVPGDNYMITETHDPCVIAIATIDQEPEELRSRVLASLRAYYLIISYVEDHDVGRKIYIDFTVRNLMGEAAAPVESQVRLLQTQFGLLEWSAMINRLDASPYITVVGGRRVPHCGLKLVLNGVVTIGTPSQQKTFMLNRNTR</sequence>
<reference evidence="5" key="1">
    <citation type="submission" date="2017-04" db="EMBL/GenBank/DDBJ databases">
        <title>Unveiling RNA virosphere associated with marine microorganisms.</title>
        <authorList>
            <person name="Urayama S."/>
            <person name="Takaki Y."/>
            <person name="Nishi S."/>
            <person name="Yoshida Y."/>
            <person name="Deguchi S."/>
            <person name="Takai K."/>
            <person name="Nunoura T."/>
        </authorList>
    </citation>
    <scope>NUCLEOTIDE SEQUENCE</scope>
</reference>
<dbReference type="InterPro" id="IPR014001">
    <property type="entry name" value="Helicase_ATP-bd"/>
</dbReference>
<feature type="compositionally biased region" description="Basic and acidic residues" evidence="2">
    <location>
        <begin position="855"/>
        <end position="866"/>
    </location>
</feature>
<organism evidence="5">
    <name type="scientific">viral metagenome</name>
    <dbReference type="NCBI Taxonomy" id="1070528"/>
    <lineage>
        <taxon>unclassified sequences</taxon>
        <taxon>metagenomes</taxon>
        <taxon>organismal metagenomes</taxon>
    </lineage>
</organism>
<keyword evidence="3" id="KW-0472">Membrane</keyword>
<dbReference type="Gene3D" id="3.40.50.300">
    <property type="entry name" value="P-loop containing nucleotide triphosphate hydrolases"/>
    <property type="match status" value="2"/>
</dbReference>
<protein>
    <submittedName>
        <fullName evidence="5">RdRp</fullName>
    </submittedName>
</protein>
<dbReference type="SUPFAM" id="SSF53756">
    <property type="entry name" value="UDP-Glycosyltransferase/glycogen phosphorylase"/>
    <property type="match status" value="1"/>
</dbReference>
<keyword evidence="3" id="KW-0812">Transmembrane</keyword>
<name>A0A2V0RLR7_9ZZZZ</name>
<evidence type="ECO:0000256" key="1">
    <source>
        <dbReference type="SAM" id="Coils"/>
    </source>
</evidence>
<evidence type="ECO:0000256" key="2">
    <source>
        <dbReference type="SAM" id="MobiDB-lite"/>
    </source>
</evidence>
<feature type="region of interest" description="Disordered" evidence="2">
    <location>
        <begin position="438"/>
        <end position="464"/>
    </location>
</feature>